<dbReference type="RefSeq" id="WP_261597969.1">
    <property type="nucleotide sequence ID" value="NZ_VHLL01000006.1"/>
</dbReference>
<proteinExistence type="predicted"/>
<protein>
    <submittedName>
        <fullName evidence="2">DUF1673 family protein</fullName>
    </submittedName>
</protein>
<dbReference type="AlphaFoldDB" id="A0A9E4ZQ58"/>
<dbReference type="Proteomes" id="UP001065682">
    <property type="component" value="Unassembled WGS sequence"/>
</dbReference>
<evidence type="ECO:0000313" key="3">
    <source>
        <dbReference type="Proteomes" id="UP001065682"/>
    </source>
</evidence>
<feature type="transmembrane region" description="Helical" evidence="1">
    <location>
        <begin position="60"/>
        <end position="78"/>
    </location>
</feature>
<comment type="caution">
    <text evidence="2">The sequence shown here is derived from an EMBL/GenBank/DDBJ whole genome shotgun (WGS) entry which is preliminary data.</text>
</comment>
<keyword evidence="1" id="KW-0472">Membrane</keyword>
<reference evidence="2" key="1">
    <citation type="submission" date="2019-06" db="EMBL/GenBank/DDBJ databases">
        <title>Methanoculleus strain from Tamsui River, Taipei, Taiwan.</title>
        <authorList>
            <person name="You Y.-T."/>
            <person name="Chen S.-C."/>
            <person name="Lai S.-J."/>
            <person name="Lee Y.-C."/>
            <person name="Lai M.-C."/>
        </authorList>
    </citation>
    <scope>NUCLEOTIDE SEQUENCE</scope>
    <source>
        <strain evidence="2">Afa-1</strain>
    </source>
</reference>
<feature type="transmembrane region" description="Helical" evidence="1">
    <location>
        <begin position="90"/>
        <end position="109"/>
    </location>
</feature>
<feature type="transmembrane region" description="Helical" evidence="1">
    <location>
        <begin position="160"/>
        <end position="178"/>
    </location>
</feature>
<keyword evidence="1" id="KW-1133">Transmembrane helix</keyword>
<keyword evidence="1" id="KW-0812">Transmembrane</keyword>
<keyword evidence="3" id="KW-1185">Reference proteome</keyword>
<evidence type="ECO:0000313" key="2">
    <source>
        <dbReference type="EMBL" id="MCT8337851.1"/>
    </source>
</evidence>
<dbReference type="EMBL" id="VHLL01000006">
    <property type="protein sequence ID" value="MCT8337851.1"/>
    <property type="molecule type" value="Genomic_DNA"/>
</dbReference>
<evidence type="ECO:0000256" key="1">
    <source>
        <dbReference type="SAM" id="Phobius"/>
    </source>
</evidence>
<gene>
    <name evidence="2" type="ORF">FKB36_10245</name>
</gene>
<accession>A0A9E4ZQ58</accession>
<feature type="transmembrane region" description="Helical" evidence="1">
    <location>
        <begin position="184"/>
        <end position="203"/>
    </location>
</feature>
<organism evidence="2 3">
    <name type="scientific">Methanoculleus formosensis</name>
    <dbReference type="NCBI Taxonomy" id="2590886"/>
    <lineage>
        <taxon>Archaea</taxon>
        <taxon>Methanobacteriati</taxon>
        <taxon>Methanobacteriota</taxon>
        <taxon>Stenosarchaea group</taxon>
        <taxon>Methanomicrobia</taxon>
        <taxon>Methanomicrobiales</taxon>
        <taxon>Methanomicrobiaceae</taxon>
        <taxon>Methanoculleus</taxon>
    </lineage>
</organism>
<name>A0A9E4ZQ58_9EURY</name>
<sequence length="243" mass="26047">MAIRFSETIRRLMGWCPNAAMAGRRYAALDVEVETAAGGGREAVEGVLVDYGPIGTPGRLFLLLLGVAGIIGCLYATAPATLVTVPITSVMPPAGGLLLLAVIVGYSVLELYGALRRSRIDIARDTVTISRPLFRPIVIPKDAVVTAEVKENKLPVSLRLLTIAISVLLVLAAGNVYAGFENPASMQFIFGLAAAILFPVLFYRTYLRTRYPQALVITTAEKKIAAIYTDDPGRIARALEMPS</sequence>